<feature type="region of interest" description="Disordered" evidence="1">
    <location>
        <begin position="307"/>
        <end position="365"/>
    </location>
</feature>
<sequence>MTRMQQHDPIWSFNFRTAQFDDSDSSDSEESRCETKARSKNNGSELMSHEKELMKDLDLSTREDNAVYKPNPFTLAKINAAARATAPKPTSCTSGSKGSNTQVKAGSVKRLNRNKPKSNAQGSANGGKSIPAKAAVAPSPEAHQVILSENMKGVPQVKNAHNLPKIGSSETIQIENNSRTGKLAPTSATERNHAHISSKPVPQATFYSSPSIRGAFQFLPTTPEESKINFDPTKPPSRPPNSLNSLSSPFQVWRAPIPHHSATPITNQFQQPSVFSTPMNKSDSQERNEIITPLTTRRSIHLKANHLHPSTPFGAQYHTSGIQHSKGTSSTPRAPVSNKYPRHSQPRRPPSQITPQRQTPIFPKCKPTDAYAFQTEDPDEEWCTLSLASRKKPKLSIFSGKPLAGIKTSGAFRLPGAPGQLLTKKNGMSATSAKRVITFLPPPLVQKPTDSTALSTSPTLLAFKPTDSFTYPSPANSGLSTRQKRPPSSHNMLQSSLQANYPHHDSYRPPSPPSSDLPVELDEDVTESLNDVKLGTASSADVYFKKRGICFLFQVAATFFKTIITSRTMSEWSCRLFLGLLWFEIQTFEYTFITLFSGLPASYYLLDLSLFDVLNCARREMDWMEVTDATSLYLIHYTIVNSALWYELLSIKIHGNLPMTSEYSYDTSYSPSNVPATIVSVEDLGAQEVTFVRVQWAYLINNIRYRVLSLD</sequence>
<feature type="region of interest" description="Disordered" evidence="1">
    <location>
        <begin position="223"/>
        <end position="247"/>
    </location>
</feature>
<dbReference type="STRING" id="68775.A0A5C3LN25"/>
<name>A0A5C3LN25_9AGAR</name>
<feature type="compositionally biased region" description="Polar residues" evidence="1">
    <location>
        <begin position="317"/>
        <end position="332"/>
    </location>
</feature>
<feature type="compositionally biased region" description="Polar residues" evidence="1">
    <location>
        <begin position="168"/>
        <end position="180"/>
    </location>
</feature>
<keyword evidence="3" id="KW-1185">Reference proteome</keyword>
<dbReference type="Proteomes" id="UP000308652">
    <property type="component" value="Unassembled WGS sequence"/>
</dbReference>
<feature type="region of interest" description="Disordered" evidence="1">
    <location>
        <begin position="86"/>
        <end position="137"/>
    </location>
</feature>
<evidence type="ECO:0000313" key="2">
    <source>
        <dbReference type="EMBL" id="TFK33987.1"/>
    </source>
</evidence>
<gene>
    <name evidence="2" type="ORF">BDQ12DRAFT_764600</name>
</gene>
<feature type="compositionally biased region" description="Polar residues" evidence="1">
    <location>
        <begin position="472"/>
        <end position="481"/>
    </location>
</feature>
<feature type="region of interest" description="Disordered" evidence="1">
    <location>
        <begin position="159"/>
        <end position="202"/>
    </location>
</feature>
<feature type="compositionally biased region" description="Polar residues" evidence="1">
    <location>
        <begin position="265"/>
        <end position="282"/>
    </location>
</feature>
<accession>A0A5C3LN25</accession>
<feature type="region of interest" description="Disordered" evidence="1">
    <location>
        <begin position="472"/>
        <end position="493"/>
    </location>
</feature>
<dbReference type="EMBL" id="ML213638">
    <property type="protein sequence ID" value="TFK33987.1"/>
    <property type="molecule type" value="Genomic_DNA"/>
</dbReference>
<feature type="region of interest" description="Disordered" evidence="1">
    <location>
        <begin position="500"/>
        <end position="519"/>
    </location>
</feature>
<protein>
    <submittedName>
        <fullName evidence="2">Uncharacterized protein</fullName>
    </submittedName>
</protein>
<evidence type="ECO:0000256" key="1">
    <source>
        <dbReference type="SAM" id="MobiDB-lite"/>
    </source>
</evidence>
<feature type="region of interest" description="Disordered" evidence="1">
    <location>
        <begin position="19"/>
        <end position="62"/>
    </location>
</feature>
<dbReference type="OrthoDB" id="3271131at2759"/>
<feature type="compositionally biased region" description="Basic and acidic residues" evidence="1">
    <location>
        <begin position="47"/>
        <end position="62"/>
    </location>
</feature>
<dbReference type="AlphaFoldDB" id="A0A5C3LN25"/>
<reference evidence="2 3" key="1">
    <citation type="journal article" date="2019" name="Nat. Ecol. Evol.">
        <title>Megaphylogeny resolves global patterns of mushroom evolution.</title>
        <authorList>
            <person name="Varga T."/>
            <person name="Krizsan K."/>
            <person name="Foldi C."/>
            <person name="Dima B."/>
            <person name="Sanchez-Garcia M."/>
            <person name="Sanchez-Ramirez S."/>
            <person name="Szollosi G.J."/>
            <person name="Szarkandi J.G."/>
            <person name="Papp V."/>
            <person name="Albert L."/>
            <person name="Andreopoulos W."/>
            <person name="Angelini C."/>
            <person name="Antonin V."/>
            <person name="Barry K.W."/>
            <person name="Bougher N.L."/>
            <person name="Buchanan P."/>
            <person name="Buyck B."/>
            <person name="Bense V."/>
            <person name="Catcheside P."/>
            <person name="Chovatia M."/>
            <person name="Cooper J."/>
            <person name="Damon W."/>
            <person name="Desjardin D."/>
            <person name="Finy P."/>
            <person name="Geml J."/>
            <person name="Haridas S."/>
            <person name="Hughes K."/>
            <person name="Justo A."/>
            <person name="Karasinski D."/>
            <person name="Kautmanova I."/>
            <person name="Kiss B."/>
            <person name="Kocsube S."/>
            <person name="Kotiranta H."/>
            <person name="LaButti K.M."/>
            <person name="Lechner B.E."/>
            <person name="Liimatainen K."/>
            <person name="Lipzen A."/>
            <person name="Lukacs Z."/>
            <person name="Mihaltcheva S."/>
            <person name="Morgado L.N."/>
            <person name="Niskanen T."/>
            <person name="Noordeloos M.E."/>
            <person name="Ohm R.A."/>
            <person name="Ortiz-Santana B."/>
            <person name="Ovrebo C."/>
            <person name="Racz N."/>
            <person name="Riley R."/>
            <person name="Savchenko A."/>
            <person name="Shiryaev A."/>
            <person name="Soop K."/>
            <person name="Spirin V."/>
            <person name="Szebenyi C."/>
            <person name="Tomsovsky M."/>
            <person name="Tulloss R.E."/>
            <person name="Uehling J."/>
            <person name="Grigoriev I.V."/>
            <person name="Vagvolgyi C."/>
            <person name="Papp T."/>
            <person name="Martin F.M."/>
            <person name="Miettinen O."/>
            <person name="Hibbett D.S."/>
            <person name="Nagy L.G."/>
        </authorList>
    </citation>
    <scope>NUCLEOTIDE SEQUENCE [LARGE SCALE GENOMIC DNA]</scope>
    <source>
        <strain evidence="2 3">CBS 166.37</strain>
    </source>
</reference>
<feature type="compositionally biased region" description="Polar residues" evidence="1">
    <location>
        <begin position="88"/>
        <end position="104"/>
    </location>
</feature>
<evidence type="ECO:0000313" key="3">
    <source>
        <dbReference type="Proteomes" id="UP000308652"/>
    </source>
</evidence>
<feature type="region of interest" description="Disordered" evidence="1">
    <location>
        <begin position="265"/>
        <end position="287"/>
    </location>
</feature>
<proteinExistence type="predicted"/>
<organism evidence="2 3">
    <name type="scientific">Crucibulum laeve</name>
    <dbReference type="NCBI Taxonomy" id="68775"/>
    <lineage>
        <taxon>Eukaryota</taxon>
        <taxon>Fungi</taxon>
        <taxon>Dikarya</taxon>
        <taxon>Basidiomycota</taxon>
        <taxon>Agaricomycotina</taxon>
        <taxon>Agaricomycetes</taxon>
        <taxon>Agaricomycetidae</taxon>
        <taxon>Agaricales</taxon>
        <taxon>Agaricineae</taxon>
        <taxon>Nidulariaceae</taxon>
        <taxon>Crucibulum</taxon>
    </lineage>
</organism>